<name>A0A5F7ZRH1_MACMU</name>
<keyword evidence="3" id="KW-1185">Reference proteome</keyword>
<dbReference type="Bgee" id="ENSMMUG00000050447">
    <property type="expression patterns" value="Expressed in spleen and 11 other cell types or tissues"/>
</dbReference>
<dbReference type="AlphaFoldDB" id="A0A5F7ZRH1"/>
<dbReference type="PANTHER" id="PTHR46254:SF12">
    <property type="entry name" value="RNA BINDING MOTIF SINGLE STRANDED INTERACTING PROTEIN 2"/>
    <property type="match status" value="1"/>
</dbReference>
<dbReference type="InParanoid" id="A0A5F7ZRH1"/>
<dbReference type="PANTHER" id="PTHR46254">
    <property type="entry name" value="PROTEIN GVQW1-RELATED"/>
    <property type="match status" value="1"/>
</dbReference>
<dbReference type="VEuPathDB" id="HostDB:ENSMMUG00000050447"/>
<feature type="chain" id="PRO_5023862959" evidence="1">
    <location>
        <begin position="24"/>
        <end position="182"/>
    </location>
</feature>
<accession>A0A5F7ZRH1</accession>
<reference evidence="2" key="2">
    <citation type="submission" date="2019-01" db="EMBL/GenBank/DDBJ databases">
        <authorList>
            <person name="Graves T."/>
            <person name="Eichler E.E."/>
            <person name="Wilson R.K."/>
        </authorList>
    </citation>
    <scope>NUCLEOTIDE SEQUENCE [LARGE SCALE GENOMIC DNA]</scope>
    <source>
        <strain evidence="2">17573</strain>
    </source>
</reference>
<evidence type="ECO:0000313" key="3">
    <source>
        <dbReference type="Proteomes" id="UP000006718"/>
    </source>
</evidence>
<sequence>EFVSIQLFFFFFLRWQCCFVAQATWCDFSSLQLLPPEFKRFFYLCFPSSRDYRHVPPHLANFCIFSKDRLSPCCPGWSQTPDLKSSAHLSLSKCWDYRYEPLRWPLRGSLALSPRLECSGRPLSTFFFKTESHSVAQAGVQWCDLSSLQAPPPGFKPFSCLSLPSSWNYSRLPPRPANFLYF</sequence>
<evidence type="ECO:0000256" key="1">
    <source>
        <dbReference type="SAM" id="SignalP"/>
    </source>
</evidence>
<reference evidence="2" key="3">
    <citation type="submission" date="2025-08" db="UniProtKB">
        <authorList>
            <consortium name="Ensembl"/>
        </authorList>
    </citation>
    <scope>IDENTIFICATION</scope>
    <source>
        <strain evidence="2">17573</strain>
    </source>
</reference>
<dbReference type="Ensembl" id="ENSMMUT00000100657.1">
    <property type="protein sequence ID" value="ENSMMUP00000067230.1"/>
    <property type="gene ID" value="ENSMMUG00000050447.1"/>
</dbReference>
<dbReference type="Proteomes" id="UP000006718">
    <property type="component" value="Chromosome 9"/>
</dbReference>
<dbReference type="GeneTree" id="ENSGT00940000165497"/>
<evidence type="ECO:0000313" key="2">
    <source>
        <dbReference type="Ensembl" id="ENSMMUP00000067230.1"/>
    </source>
</evidence>
<reference evidence="2" key="4">
    <citation type="submission" date="2025-09" db="UniProtKB">
        <authorList>
            <consortium name="Ensembl"/>
        </authorList>
    </citation>
    <scope>IDENTIFICATION</scope>
    <source>
        <strain evidence="2">17573</strain>
    </source>
</reference>
<keyword evidence="1" id="KW-0732">Signal</keyword>
<protein>
    <submittedName>
        <fullName evidence="2">Uncharacterized protein</fullName>
    </submittedName>
</protein>
<proteinExistence type="predicted"/>
<reference evidence="3" key="1">
    <citation type="journal article" date="2007" name="Science">
        <title>Evolutionary and biomedical insights from the rhesus macaque genome.</title>
        <authorList>
            <person name="Gibbs R.A."/>
            <person name="Rogers J."/>
            <person name="Katze M.G."/>
            <person name="Bumgarner R."/>
            <person name="Weinstock G.M."/>
            <person name="Mardis E.R."/>
            <person name="Remington K.A."/>
            <person name="Strausberg R.L."/>
            <person name="Venter J.C."/>
            <person name="Wilson R.K."/>
            <person name="Batzer M.A."/>
            <person name="Bustamante C.D."/>
            <person name="Eichler E.E."/>
            <person name="Hahn M.W."/>
            <person name="Hardison R.C."/>
            <person name="Makova K.D."/>
            <person name="Miller W."/>
            <person name="Milosavljevic A."/>
            <person name="Palermo R.E."/>
            <person name="Siepel A."/>
            <person name="Sikela J.M."/>
            <person name="Attaway T."/>
            <person name="Bell S."/>
            <person name="Bernard K.E."/>
            <person name="Buhay C.J."/>
            <person name="Chandrabose M.N."/>
            <person name="Dao M."/>
            <person name="Davis C."/>
            <person name="Delehaunty K.D."/>
            <person name="Ding Y."/>
            <person name="Dinh H.H."/>
            <person name="Dugan-Rocha S."/>
            <person name="Fulton L.A."/>
            <person name="Gabisi R.A."/>
            <person name="Garner T.T."/>
            <person name="Godfrey J."/>
            <person name="Hawes A.C."/>
            <person name="Hernandez J."/>
            <person name="Hines S."/>
            <person name="Holder M."/>
            <person name="Hume J."/>
            <person name="Jhangiani S.N."/>
            <person name="Joshi V."/>
            <person name="Khan Z.M."/>
            <person name="Kirkness E.F."/>
            <person name="Cree A."/>
            <person name="Fowler R.G."/>
            <person name="Lee S."/>
            <person name="Lewis L.R."/>
            <person name="Li Z."/>
            <person name="Liu Y.-S."/>
            <person name="Moore S.M."/>
            <person name="Muzny D."/>
            <person name="Nazareth L.V."/>
            <person name="Ngo D.N."/>
            <person name="Okwuonu G.O."/>
            <person name="Pai G."/>
            <person name="Parker D."/>
            <person name="Paul H.A."/>
            <person name="Pfannkoch C."/>
            <person name="Pohl C.S."/>
            <person name="Rogers Y.-H.C."/>
            <person name="Ruiz S.J."/>
            <person name="Sabo A."/>
            <person name="Santibanez J."/>
            <person name="Schneider B.W."/>
            <person name="Smith S.M."/>
            <person name="Sodergren E."/>
            <person name="Svatek A.F."/>
            <person name="Utterback T.R."/>
            <person name="Vattathil S."/>
            <person name="Warren W."/>
            <person name="White C.S."/>
            <person name="Chinwalla A.T."/>
            <person name="Feng Y."/>
            <person name="Halpern A.L."/>
            <person name="Hillier L.W."/>
            <person name="Huang X."/>
            <person name="Minx P."/>
            <person name="Nelson J.O."/>
            <person name="Pepin K.H."/>
            <person name="Qin X."/>
            <person name="Sutton G.G."/>
            <person name="Venter E."/>
            <person name="Walenz B.P."/>
            <person name="Wallis J.W."/>
            <person name="Worley K.C."/>
            <person name="Yang S.-P."/>
            <person name="Jones S.M."/>
            <person name="Marra M.A."/>
            <person name="Rocchi M."/>
            <person name="Schein J.E."/>
            <person name="Baertsch R."/>
            <person name="Clarke L."/>
            <person name="Csuros M."/>
            <person name="Glasscock J."/>
            <person name="Harris R.A."/>
            <person name="Havlak P."/>
            <person name="Jackson A.R."/>
            <person name="Jiang H."/>
            <person name="Liu Y."/>
            <person name="Messina D.N."/>
            <person name="Shen Y."/>
            <person name="Song H.X.-Z."/>
            <person name="Wylie T."/>
            <person name="Zhang L."/>
            <person name="Birney E."/>
            <person name="Han K."/>
            <person name="Konkel M.K."/>
            <person name="Lee J."/>
            <person name="Smit A.F.A."/>
            <person name="Ullmer B."/>
            <person name="Wang H."/>
            <person name="Xing J."/>
            <person name="Burhans R."/>
            <person name="Cheng Z."/>
            <person name="Karro J.E."/>
            <person name="Ma J."/>
            <person name="Raney B."/>
            <person name="She X."/>
            <person name="Cox M.J."/>
            <person name="Demuth J.P."/>
            <person name="Dumas L.J."/>
            <person name="Han S.-G."/>
            <person name="Hopkins J."/>
            <person name="Karimpour-Fard A."/>
            <person name="Kim Y.H."/>
            <person name="Pollack J.R."/>
            <person name="Vinar T."/>
            <person name="Addo-Quaye C."/>
            <person name="Degenhardt J."/>
            <person name="Denby A."/>
            <person name="Hubisz M.J."/>
            <person name="Indap A."/>
            <person name="Kosiol C."/>
            <person name="Lahn B.T."/>
            <person name="Lawson H.A."/>
            <person name="Marklein A."/>
            <person name="Nielsen R."/>
            <person name="Vallender E.J."/>
            <person name="Clark A.G."/>
            <person name="Ferguson B."/>
            <person name="Hernandez R.D."/>
            <person name="Hirani K."/>
            <person name="Kehrer-Sawatzki H."/>
            <person name="Kolb J."/>
            <person name="Patil S."/>
            <person name="Pu L.-L."/>
            <person name="Ren Y."/>
            <person name="Smith D.G."/>
            <person name="Wheeler D.A."/>
            <person name="Schenck I."/>
            <person name="Ball E.V."/>
            <person name="Chen R."/>
            <person name="Cooper D.N."/>
            <person name="Giardine B."/>
            <person name="Hsu F."/>
            <person name="Kent W.J."/>
            <person name="Lesk A."/>
            <person name="Nelson D.L."/>
            <person name="O'brien W.E."/>
            <person name="Pruefer K."/>
            <person name="Stenson P.D."/>
            <person name="Wallace J.C."/>
            <person name="Ke H."/>
            <person name="Liu X.-M."/>
            <person name="Wang P."/>
            <person name="Xiang A.P."/>
            <person name="Yang F."/>
            <person name="Barber G.P."/>
            <person name="Haussler D."/>
            <person name="Karolchik D."/>
            <person name="Kern A.D."/>
            <person name="Kuhn R.M."/>
            <person name="Smith K.E."/>
            <person name="Zwieg A.S."/>
        </authorList>
    </citation>
    <scope>NUCLEOTIDE SEQUENCE [LARGE SCALE GENOMIC DNA]</scope>
    <source>
        <strain evidence="3">17573</strain>
    </source>
</reference>
<feature type="signal peptide" evidence="1">
    <location>
        <begin position="1"/>
        <end position="23"/>
    </location>
</feature>
<organism evidence="2 3">
    <name type="scientific">Macaca mulatta</name>
    <name type="common">Rhesus macaque</name>
    <dbReference type="NCBI Taxonomy" id="9544"/>
    <lineage>
        <taxon>Eukaryota</taxon>
        <taxon>Metazoa</taxon>
        <taxon>Chordata</taxon>
        <taxon>Craniata</taxon>
        <taxon>Vertebrata</taxon>
        <taxon>Euteleostomi</taxon>
        <taxon>Mammalia</taxon>
        <taxon>Eutheria</taxon>
        <taxon>Euarchontoglires</taxon>
        <taxon>Primates</taxon>
        <taxon>Haplorrhini</taxon>
        <taxon>Catarrhini</taxon>
        <taxon>Cercopithecidae</taxon>
        <taxon>Cercopithecinae</taxon>
        <taxon>Macaca</taxon>
    </lineage>
</organism>